<accession>A0ACD3AW94</accession>
<dbReference type="Proteomes" id="UP000308600">
    <property type="component" value="Unassembled WGS sequence"/>
</dbReference>
<keyword evidence="2" id="KW-1185">Reference proteome</keyword>
<reference evidence="1 2" key="1">
    <citation type="journal article" date="2019" name="Nat. Ecol. Evol.">
        <title>Megaphylogeny resolves global patterns of mushroom evolution.</title>
        <authorList>
            <person name="Varga T."/>
            <person name="Krizsan K."/>
            <person name="Foldi C."/>
            <person name="Dima B."/>
            <person name="Sanchez-Garcia M."/>
            <person name="Sanchez-Ramirez S."/>
            <person name="Szollosi G.J."/>
            <person name="Szarkandi J.G."/>
            <person name="Papp V."/>
            <person name="Albert L."/>
            <person name="Andreopoulos W."/>
            <person name="Angelini C."/>
            <person name="Antonin V."/>
            <person name="Barry K.W."/>
            <person name="Bougher N.L."/>
            <person name="Buchanan P."/>
            <person name="Buyck B."/>
            <person name="Bense V."/>
            <person name="Catcheside P."/>
            <person name="Chovatia M."/>
            <person name="Cooper J."/>
            <person name="Damon W."/>
            <person name="Desjardin D."/>
            <person name="Finy P."/>
            <person name="Geml J."/>
            <person name="Haridas S."/>
            <person name="Hughes K."/>
            <person name="Justo A."/>
            <person name="Karasinski D."/>
            <person name="Kautmanova I."/>
            <person name="Kiss B."/>
            <person name="Kocsube S."/>
            <person name="Kotiranta H."/>
            <person name="LaButti K.M."/>
            <person name="Lechner B.E."/>
            <person name="Liimatainen K."/>
            <person name="Lipzen A."/>
            <person name="Lukacs Z."/>
            <person name="Mihaltcheva S."/>
            <person name="Morgado L.N."/>
            <person name="Niskanen T."/>
            <person name="Noordeloos M.E."/>
            <person name="Ohm R.A."/>
            <person name="Ortiz-Santana B."/>
            <person name="Ovrebo C."/>
            <person name="Racz N."/>
            <person name="Riley R."/>
            <person name="Savchenko A."/>
            <person name="Shiryaev A."/>
            <person name="Soop K."/>
            <person name="Spirin V."/>
            <person name="Szebenyi C."/>
            <person name="Tomsovsky M."/>
            <person name="Tulloss R.E."/>
            <person name="Uehling J."/>
            <person name="Grigoriev I.V."/>
            <person name="Vagvolgyi C."/>
            <person name="Papp T."/>
            <person name="Martin F.M."/>
            <person name="Miettinen O."/>
            <person name="Hibbett D.S."/>
            <person name="Nagy L.G."/>
        </authorList>
    </citation>
    <scope>NUCLEOTIDE SEQUENCE [LARGE SCALE GENOMIC DNA]</scope>
    <source>
        <strain evidence="1 2">NL-1719</strain>
    </source>
</reference>
<sequence length="698" mass="74416">MPNVLVALQPVQSLGPPSPTYTSSSFDPLKDPYLAGTAASLMANSKPSILPLDGSKPVVSDPGPSSHNHQNNGFRAQLHHFLPKHTWFHVRLQIHQLANVPLISGEFGVKWRFKGVHAVPGTRRGILGMVKGKSRVTSAESQQLVSMGSVREDDASSEASPDSASVMASTNSDSGHGHALPLPTVPSVNVLDDINRNRNHPSSISQTSSTSSSDTKSLQDLSSSFSNTTITSTSSSSSSSRTAVASLPPGVEYAAARGSTNFVRLRDHDVIWEHTLDIIVRMDVERDTCDLLPNELKLVVMQKVIPDAIDAPRNPRFGALYLNLAEYASAGVVTRRYLLSESKTNATMKLTIQLQNVGGETNWKAPPLPKGEILTRVAGLLDSDVYRTRPRQLDLYGPYYSKEDLELDLDVKRVSGDSYREPTDSTVRGGECEEEEISSLQTDSMSSSMLSTVSTCTTGASGSGSVTTQFKPGSGFDVGKLPMAYGPKSTEALIEALFNPSLTTDRRNESPFTILTPPSAVGRGAAAGLGLGTGIGESHLEMLKEQHRRGAGLTADVVSLYSVASSEETSASGHSSSAKSAPLNQRLGPLQARSLPLSASMTQLHGEGRKAGLESRIQLHQHQQRQQQDGYLGVDDHGVLADRGFGVVPRSLTMGSTSSSSEEGGEGLLGDGMAGVGVKGWWKKVSSISRPSTPTPVR</sequence>
<evidence type="ECO:0000313" key="1">
    <source>
        <dbReference type="EMBL" id="TFK69857.1"/>
    </source>
</evidence>
<evidence type="ECO:0000313" key="2">
    <source>
        <dbReference type="Proteomes" id="UP000308600"/>
    </source>
</evidence>
<proteinExistence type="predicted"/>
<gene>
    <name evidence="1" type="ORF">BDN72DRAFT_857388</name>
</gene>
<organism evidence="1 2">
    <name type="scientific">Pluteus cervinus</name>
    <dbReference type="NCBI Taxonomy" id="181527"/>
    <lineage>
        <taxon>Eukaryota</taxon>
        <taxon>Fungi</taxon>
        <taxon>Dikarya</taxon>
        <taxon>Basidiomycota</taxon>
        <taxon>Agaricomycotina</taxon>
        <taxon>Agaricomycetes</taxon>
        <taxon>Agaricomycetidae</taxon>
        <taxon>Agaricales</taxon>
        <taxon>Pluteineae</taxon>
        <taxon>Pluteaceae</taxon>
        <taxon>Pluteus</taxon>
    </lineage>
</organism>
<protein>
    <submittedName>
        <fullName evidence="1">Uncharacterized protein</fullName>
    </submittedName>
</protein>
<dbReference type="EMBL" id="ML208323">
    <property type="protein sequence ID" value="TFK69857.1"/>
    <property type="molecule type" value="Genomic_DNA"/>
</dbReference>
<name>A0ACD3AW94_9AGAR</name>